<proteinExistence type="predicted"/>
<evidence type="ECO:0000313" key="4">
    <source>
        <dbReference type="Proteomes" id="UP000241818"/>
    </source>
</evidence>
<dbReference type="OrthoDB" id="4738706at2759"/>
<feature type="region of interest" description="Disordered" evidence="1">
    <location>
        <begin position="194"/>
        <end position="218"/>
    </location>
</feature>
<feature type="region of interest" description="Disordered" evidence="1">
    <location>
        <begin position="381"/>
        <end position="401"/>
    </location>
</feature>
<protein>
    <recommendedName>
        <fullName evidence="2">Nitrogen regulatory protein areA GATA-like domain-containing protein</fullName>
    </recommendedName>
</protein>
<dbReference type="Pfam" id="PF08550">
    <property type="entry name" value="GATA_AreA"/>
    <property type="match status" value="1"/>
</dbReference>
<dbReference type="InParanoid" id="A0A2T3B7Z1"/>
<feature type="compositionally biased region" description="Low complexity" evidence="1">
    <location>
        <begin position="24"/>
        <end position="43"/>
    </location>
</feature>
<dbReference type="GO" id="GO:0007039">
    <property type="term" value="P:protein catabolic process in the vacuole"/>
    <property type="evidence" value="ECO:0007669"/>
    <property type="project" value="TreeGrafter"/>
</dbReference>
<feature type="compositionally biased region" description="Low complexity" evidence="1">
    <location>
        <begin position="315"/>
        <end position="335"/>
    </location>
</feature>
<dbReference type="STRING" id="857342.A0A2T3B7Z1"/>
<dbReference type="Proteomes" id="UP000241818">
    <property type="component" value="Unassembled WGS sequence"/>
</dbReference>
<evidence type="ECO:0000256" key="1">
    <source>
        <dbReference type="SAM" id="MobiDB-lite"/>
    </source>
</evidence>
<dbReference type="EMBL" id="KZ679008">
    <property type="protein sequence ID" value="PSS22994.1"/>
    <property type="molecule type" value="Genomic_DNA"/>
</dbReference>
<feature type="compositionally biased region" description="Polar residues" evidence="1">
    <location>
        <begin position="305"/>
        <end position="314"/>
    </location>
</feature>
<feature type="region of interest" description="Disordered" evidence="1">
    <location>
        <begin position="299"/>
        <end position="356"/>
    </location>
</feature>
<accession>A0A2T3B7Z1</accession>
<feature type="region of interest" description="Disordered" evidence="1">
    <location>
        <begin position="22"/>
        <end position="89"/>
    </location>
</feature>
<feature type="region of interest" description="Disordered" evidence="1">
    <location>
        <begin position="247"/>
        <end position="273"/>
    </location>
</feature>
<dbReference type="PANTHER" id="PTHR28051:SF1">
    <property type="entry name" value="PROTEIN MTL1-RELATED"/>
    <property type="match status" value="1"/>
</dbReference>
<feature type="compositionally biased region" description="Low complexity" evidence="1">
    <location>
        <begin position="76"/>
        <end position="89"/>
    </location>
</feature>
<dbReference type="InterPro" id="IPR052292">
    <property type="entry name" value="Glucose_repression_reg"/>
</dbReference>
<dbReference type="GO" id="GO:0005773">
    <property type="term" value="C:vacuole"/>
    <property type="evidence" value="ECO:0007669"/>
    <property type="project" value="GOC"/>
</dbReference>
<feature type="compositionally biased region" description="Polar residues" evidence="1">
    <location>
        <begin position="247"/>
        <end position="268"/>
    </location>
</feature>
<gene>
    <name evidence="3" type="ORF">M430DRAFT_16933</name>
</gene>
<feature type="compositionally biased region" description="Acidic residues" evidence="1">
    <location>
        <begin position="381"/>
        <end position="393"/>
    </location>
</feature>
<feature type="compositionally biased region" description="Low complexity" evidence="1">
    <location>
        <begin position="461"/>
        <end position="472"/>
    </location>
</feature>
<dbReference type="InterPro" id="IPR013860">
    <property type="entry name" value="AreA_GATA"/>
</dbReference>
<feature type="compositionally biased region" description="Pro residues" evidence="1">
    <location>
        <begin position="428"/>
        <end position="460"/>
    </location>
</feature>
<dbReference type="AlphaFoldDB" id="A0A2T3B7Z1"/>
<sequence>MYNPREDLYGEYEEDYEDYELSENESLWSPGLSSRSTSLSLTPLTPPPLFEDDEIYFPSYDDYESHSTPENDAGIPSAEPESSPELPSSAVRIPHGLQIERPEDDTAVRVQPSRHVDYLSHDWKEEELWASWKHIVSRRKIYSNSARLENASWRAWEKKRRNLKTTSPETVRWLKDHDVTWLYGPLQPGFCTWDRSHPSDAEPRRNSAPPDSPHFPMKPILKKRTLSELMLRRSISSAPILKPTVLNDDSSSSLFSTPGLTRASTSPCSSSTNLNRSLNSWKIVRFHELVEQCIALTHPPEDPFTTLTSQRTFRSSSLPSPTPTSTSPSGSSSPSNKTIQKLPHAPLKSPEPEAPRLSISRGIQTPAITPPPGQLFLFGDEEEEEEEEEEDDDWRPPSWMQGRRDSVHLFRDRLEAIKRDLGTSSTLPSPPSISIPPAPTIPNPIPNPTPFQLPSSPTPPCLSDTTSSSSSSNDEDDDDDYDYIETYHHQHHSPSSSSSSFTKPLADVTNTPIPLIRDNTTNNIVSIVDSVRDTCTAEMERGFRDWEAGFRRHWDRDWELELGEEEAWTMAV</sequence>
<evidence type="ECO:0000313" key="3">
    <source>
        <dbReference type="EMBL" id="PSS22994.1"/>
    </source>
</evidence>
<keyword evidence="4" id="KW-1185">Reference proteome</keyword>
<feature type="compositionally biased region" description="Basic and acidic residues" evidence="1">
    <location>
        <begin position="194"/>
        <end position="205"/>
    </location>
</feature>
<dbReference type="RefSeq" id="XP_024723040.1">
    <property type="nucleotide sequence ID" value="XM_024863556.1"/>
</dbReference>
<feature type="domain" description="Nitrogen regulatory protein areA GATA-like" evidence="2">
    <location>
        <begin position="131"/>
        <end position="156"/>
    </location>
</feature>
<evidence type="ECO:0000259" key="2">
    <source>
        <dbReference type="Pfam" id="PF08550"/>
    </source>
</evidence>
<dbReference type="PANTHER" id="PTHR28051">
    <property type="entry name" value="PROTEIN MTL1-RELATED"/>
    <property type="match status" value="1"/>
</dbReference>
<dbReference type="GeneID" id="36571637"/>
<organism evidence="3 4">
    <name type="scientific">Amorphotheca resinae ATCC 22711</name>
    <dbReference type="NCBI Taxonomy" id="857342"/>
    <lineage>
        <taxon>Eukaryota</taxon>
        <taxon>Fungi</taxon>
        <taxon>Dikarya</taxon>
        <taxon>Ascomycota</taxon>
        <taxon>Pezizomycotina</taxon>
        <taxon>Leotiomycetes</taxon>
        <taxon>Helotiales</taxon>
        <taxon>Amorphothecaceae</taxon>
        <taxon>Amorphotheca</taxon>
    </lineage>
</organism>
<dbReference type="GO" id="GO:0042149">
    <property type="term" value="P:cellular response to glucose starvation"/>
    <property type="evidence" value="ECO:0007669"/>
    <property type="project" value="TreeGrafter"/>
</dbReference>
<reference evidence="3 4" key="1">
    <citation type="journal article" date="2018" name="New Phytol.">
        <title>Comparative genomics and transcriptomics depict ericoid mycorrhizal fungi as versatile saprotrophs and plant mutualists.</title>
        <authorList>
            <person name="Martino E."/>
            <person name="Morin E."/>
            <person name="Grelet G.A."/>
            <person name="Kuo A."/>
            <person name="Kohler A."/>
            <person name="Daghino S."/>
            <person name="Barry K.W."/>
            <person name="Cichocki N."/>
            <person name="Clum A."/>
            <person name="Dockter R.B."/>
            <person name="Hainaut M."/>
            <person name="Kuo R.C."/>
            <person name="LaButti K."/>
            <person name="Lindahl B.D."/>
            <person name="Lindquist E.A."/>
            <person name="Lipzen A."/>
            <person name="Khouja H.R."/>
            <person name="Magnuson J."/>
            <person name="Murat C."/>
            <person name="Ohm R.A."/>
            <person name="Singer S.W."/>
            <person name="Spatafora J.W."/>
            <person name="Wang M."/>
            <person name="Veneault-Fourrey C."/>
            <person name="Henrissat B."/>
            <person name="Grigoriev I.V."/>
            <person name="Martin F.M."/>
            <person name="Perotto S."/>
        </authorList>
    </citation>
    <scope>NUCLEOTIDE SEQUENCE [LARGE SCALE GENOMIC DNA]</scope>
    <source>
        <strain evidence="3 4">ATCC 22711</strain>
    </source>
</reference>
<feature type="region of interest" description="Disordered" evidence="1">
    <location>
        <begin position="420"/>
        <end position="481"/>
    </location>
</feature>
<name>A0A2T3B7Z1_AMORE</name>